<protein>
    <submittedName>
        <fullName evidence="2">Uncharacterized protein</fullName>
    </submittedName>
</protein>
<name>A0A9W9VUV0_9EURO</name>
<comment type="caution">
    <text evidence="2">The sequence shown here is derived from an EMBL/GenBank/DDBJ whole genome shotgun (WGS) entry which is preliminary data.</text>
</comment>
<dbReference type="EMBL" id="JAPZBS010000001">
    <property type="protein sequence ID" value="KAJ5389776.1"/>
    <property type="molecule type" value="Genomic_DNA"/>
</dbReference>
<keyword evidence="3" id="KW-1185">Reference proteome</keyword>
<reference evidence="2" key="2">
    <citation type="journal article" date="2023" name="IMA Fungus">
        <title>Comparative genomic study of the Penicillium genus elucidates a diverse pangenome and 15 lateral gene transfer events.</title>
        <authorList>
            <person name="Petersen C."/>
            <person name="Sorensen T."/>
            <person name="Nielsen M.R."/>
            <person name="Sondergaard T.E."/>
            <person name="Sorensen J.L."/>
            <person name="Fitzpatrick D.A."/>
            <person name="Frisvad J.C."/>
            <person name="Nielsen K.L."/>
        </authorList>
    </citation>
    <scope>NUCLEOTIDE SEQUENCE</scope>
    <source>
        <strain evidence="2">IBT 29864</strain>
    </source>
</reference>
<sequence length="360" mass="41956">MTTLTDLPFEILELIASNLSEFTIKSFSLITYSEFDFNMLEELSKSPLAAYVKILHYDVSELFDPVIQDWDYFTSCVYTPQEYAKDYTDFCWNLRGNGFAYKAIYTYFQRLIADQQAIMEERKDIHAFMESLPRLMDLKCIKLSFTGEHENQLLWFSNRLFVDSWHSFAVHFEAVLRVETLDIEVQPSDVRLKPEEDMPYKWQIDDPALEPLFQKHLSKHSVGTYMLLHRRVGQTFHAVRPEKIVKKQEELDLIAKLQVENFGLAEKLRLAEEKAHENELAVVEAKDEINSQRSIIEKAKVALHRHEQDMLDLRSLCEWYQSKCLQCSSVLGQMMAFLQGTTDPTSEIGTWPPTQGQGDI</sequence>
<evidence type="ECO:0000313" key="3">
    <source>
        <dbReference type="Proteomes" id="UP001147782"/>
    </source>
</evidence>
<dbReference type="OrthoDB" id="5428321at2759"/>
<reference evidence="2" key="1">
    <citation type="submission" date="2022-11" db="EMBL/GenBank/DDBJ databases">
        <authorList>
            <person name="Petersen C."/>
        </authorList>
    </citation>
    <scope>NUCLEOTIDE SEQUENCE</scope>
    <source>
        <strain evidence="2">IBT 29864</strain>
    </source>
</reference>
<feature type="coiled-coil region" evidence="1">
    <location>
        <begin position="254"/>
        <end position="288"/>
    </location>
</feature>
<evidence type="ECO:0000256" key="1">
    <source>
        <dbReference type="SAM" id="Coils"/>
    </source>
</evidence>
<dbReference type="GeneID" id="81432952"/>
<dbReference type="Proteomes" id="UP001147782">
    <property type="component" value="Unassembled WGS sequence"/>
</dbReference>
<proteinExistence type="predicted"/>
<evidence type="ECO:0000313" key="2">
    <source>
        <dbReference type="EMBL" id="KAJ5389776.1"/>
    </source>
</evidence>
<dbReference type="RefSeq" id="XP_056560504.1">
    <property type="nucleotide sequence ID" value="XM_056693775.1"/>
</dbReference>
<organism evidence="2 3">
    <name type="scientific">Penicillium cataractarum</name>
    <dbReference type="NCBI Taxonomy" id="2100454"/>
    <lineage>
        <taxon>Eukaryota</taxon>
        <taxon>Fungi</taxon>
        <taxon>Dikarya</taxon>
        <taxon>Ascomycota</taxon>
        <taxon>Pezizomycotina</taxon>
        <taxon>Eurotiomycetes</taxon>
        <taxon>Eurotiomycetidae</taxon>
        <taxon>Eurotiales</taxon>
        <taxon>Aspergillaceae</taxon>
        <taxon>Penicillium</taxon>
    </lineage>
</organism>
<gene>
    <name evidence="2" type="ORF">N7496_000844</name>
</gene>
<keyword evidence="1" id="KW-0175">Coiled coil</keyword>
<dbReference type="AlphaFoldDB" id="A0A9W9VUV0"/>
<accession>A0A9W9VUV0</accession>